<dbReference type="GO" id="GO:0016020">
    <property type="term" value="C:membrane"/>
    <property type="evidence" value="ECO:0007669"/>
    <property type="project" value="UniProtKB-SubCell"/>
</dbReference>
<dbReference type="InterPro" id="IPR036259">
    <property type="entry name" value="MFS_trans_sf"/>
</dbReference>
<dbReference type="EMBL" id="MNPL01015571">
    <property type="protein sequence ID" value="OQR71015.1"/>
    <property type="molecule type" value="Genomic_DNA"/>
</dbReference>
<evidence type="ECO:0000256" key="1">
    <source>
        <dbReference type="ARBA" id="ARBA00004141"/>
    </source>
</evidence>
<feature type="transmembrane region" description="Helical" evidence="5">
    <location>
        <begin position="135"/>
        <end position="152"/>
    </location>
</feature>
<evidence type="ECO:0000256" key="2">
    <source>
        <dbReference type="ARBA" id="ARBA00022692"/>
    </source>
</evidence>
<organism evidence="6 7">
    <name type="scientific">Tropilaelaps mercedesae</name>
    <dbReference type="NCBI Taxonomy" id="418985"/>
    <lineage>
        <taxon>Eukaryota</taxon>
        <taxon>Metazoa</taxon>
        <taxon>Ecdysozoa</taxon>
        <taxon>Arthropoda</taxon>
        <taxon>Chelicerata</taxon>
        <taxon>Arachnida</taxon>
        <taxon>Acari</taxon>
        <taxon>Parasitiformes</taxon>
        <taxon>Mesostigmata</taxon>
        <taxon>Gamasina</taxon>
        <taxon>Dermanyssoidea</taxon>
        <taxon>Laelapidae</taxon>
        <taxon>Tropilaelaps</taxon>
    </lineage>
</organism>
<gene>
    <name evidence="6" type="ORF">BIW11_11261</name>
</gene>
<feature type="transmembrane region" description="Helical" evidence="5">
    <location>
        <begin position="190"/>
        <end position="210"/>
    </location>
</feature>
<sequence>MAPRADVLAIIGGFGRYHALVLVLSCLRAFPVSWTNMMTPLMAPDVPHWCAPPVRNVDATLWKKYAIPVASNGKHESCHMFRYGDIFKNGSFVRPEKSAKPVYCMNGWVFNQTGFGKTATEEWNLVCHQSWKRPAMQSLIFLGSLVGVAVFGKLSDHNGRKVTFYRATFLLILSAISATFSQNLTMFNMFRFLLSMTCSGLTVSMITLFIEMMPFKDRIFTNIGFGLGDTIPVIIISLLSYALQDFRFMQLSIGLVAFALLPFFPFVFESPKWLLAKHKLEHAEYAIREIIKFNGRPLPNMDEVMPTLTLSTETESAFKSQNLGYSHLLNHEGLRRNTLLLMGLWLCTSFNYYYIALNAHRLPGNPHLNFAISAFSEVPACLVSMSMLRGHSRRFGQVSPLAIGLLCFLGVSLAPDEYQTVRVCGKAMVRFFLNVAMFVKWVAAHEVLPTAARSHGFALCMMANRIGASAAPFLKDLGHATHDTVPIALFSLFSLGAIIAAYLLPETLNRQLPDTLQDVVNLRRDGEQHSEVE</sequence>
<dbReference type="Proteomes" id="UP000192247">
    <property type="component" value="Unassembled WGS sequence"/>
</dbReference>
<feature type="transmembrane region" description="Helical" evidence="5">
    <location>
        <begin position="427"/>
        <end position="444"/>
    </location>
</feature>
<evidence type="ECO:0000313" key="7">
    <source>
        <dbReference type="Proteomes" id="UP000192247"/>
    </source>
</evidence>
<keyword evidence="2 5" id="KW-0812">Transmembrane</keyword>
<feature type="transmembrane region" description="Helical" evidence="5">
    <location>
        <begin position="7"/>
        <end position="30"/>
    </location>
</feature>
<feature type="transmembrane region" description="Helical" evidence="5">
    <location>
        <begin position="222"/>
        <end position="242"/>
    </location>
</feature>
<accession>A0A1V9XBU4</accession>
<dbReference type="SUPFAM" id="SSF103473">
    <property type="entry name" value="MFS general substrate transporter"/>
    <property type="match status" value="1"/>
</dbReference>
<keyword evidence="7" id="KW-1185">Reference proteome</keyword>
<dbReference type="GO" id="GO:0022857">
    <property type="term" value="F:transmembrane transporter activity"/>
    <property type="evidence" value="ECO:0007669"/>
    <property type="project" value="InterPro"/>
</dbReference>
<reference evidence="6 7" key="1">
    <citation type="journal article" date="2017" name="Gigascience">
        <title>Draft genome of the honey bee ectoparasitic mite, Tropilaelaps mercedesae, is shaped by the parasitic life history.</title>
        <authorList>
            <person name="Dong X."/>
            <person name="Armstrong S.D."/>
            <person name="Xia D."/>
            <person name="Makepeace B.L."/>
            <person name="Darby A.C."/>
            <person name="Kadowaki T."/>
        </authorList>
    </citation>
    <scope>NUCLEOTIDE SEQUENCE [LARGE SCALE GENOMIC DNA]</scope>
    <source>
        <strain evidence="6">Wuxi-XJTLU</strain>
    </source>
</reference>
<feature type="transmembrane region" description="Helical" evidence="5">
    <location>
        <begin position="338"/>
        <end position="356"/>
    </location>
</feature>
<feature type="transmembrane region" description="Helical" evidence="5">
    <location>
        <begin position="248"/>
        <end position="268"/>
    </location>
</feature>
<dbReference type="PANTHER" id="PTHR24064">
    <property type="entry name" value="SOLUTE CARRIER FAMILY 22 MEMBER"/>
    <property type="match status" value="1"/>
</dbReference>
<protein>
    <submittedName>
        <fullName evidence="6">Solute carrier family 22 member 6-B-like</fullName>
    </submittedName>
</protein>
<keyword evidence="3 5" id="KW-1133">Transmembrane helix</keyword>
<name>A0A1V9XBU4_9ACAR</name>
<dbReference type="InterPro" id="IPR005828">
    <property type="entry name" value="MFS_sugar_transport-like"/>
</dbReference>
<dbReference type="Gene3D" id="1.20.1250.20">
    <property type="entry name" value="MFS general substrate transporter like domains"/>
    <property type="match status" value="1"/>
</dbReference>
<comment type="caution">
    <text evidence="6">The sequence shown here is derived from an EMBL/GenBank/DDBJ whole genome shotgun (WGS) entry which is preliminary data.</text>
</comment>
<dbReference type="OrthoDB" id="3936150at2759"/>
<dbReference type="Pfam" id="PF00083">
    <property type="entry name" value="Sugar_tr"/>
    <property type="match status" value="1"/>
</dbReference>
<dbReference type="InParanoid" id="A0A1V9XBU4"/>
<feature type="transmembrane region" description="Helical" evidence="5">
    <location>
        <begin position="486"/>
        <end position="504"/>
    </location>
</feature>
<keyword evidence="4 5" id="KW-0472">Membrane</keyword>
<evidence type="ECO:0000313" key="6">
    <source>
        <dbReference type="EMBL" id="OQR71015.1"/>
    </source>
</evidence>
<feature type="transmembrane region" description="Helical" evidence="5">
    <location>
        <begin position="395"/>
        <end position="415"/>
    </location>
</feature>
<dbReference type="STRING" id="418985.A0A1V9XBU4"/>
<evidence type="ECO:0000256" key="5">
    <source>
        <dbReference type="SAM" id="Phobius"/>
    </source>
</evidence>
<dbReference type="AlphaFoldDB" id="A0A1V9XBU4"/>
<evidence type="ECO:0000256" key="4">
    <source>
        <dbReference type="ARBA" id="ARBA00023136"/>
    </source>
</evidence>
<evidence type="ECO:0000256" key="3">
    <source>
        <dbReference type="ARBA" id="ARBA00022989"/>
    </source>
</evidence>
<feature type="transmembrane region" description="Helical" evidence="5">
    <location>
        <begin position="164"/>
        <end position="184"/>
    </location>
</feature>
<comment type="subcellular location">
    <subcellularLocation>
        <location evidence="1">Membrane</location>
        <topology evidence="1">Multi-pass membrane protein</topology>
    </subcellularLocation>
</comment>
<proteinExistence type="predicted"/>